<evidence type="ECO:0000256" key="1">
    <source>
        <dbReference type="SAM" id="MobiDB-lite"/>
    </source>
</evidence>
<feature type="non-terminal residue" evidence="2">
    <location>
        <position position="1"/>
    </location>
</feature>
<name>A0A0L0CC85_LUCCU</name>
<comment type="caution">
    <text evidence="2">The sequence shown here is derived from an EMBL/GenBank/DDBJ whole genome shotgun (WGS) entry which is preliminary data.</text>
</comment>
<accession>A0A0L0CC85</accession>
<sequence length="200" mass="22063">NNSAQWDSIYDQQFVQYVHEKAPERAEALLTNTSDVAIGQEREQLAKRFIHERVVPAIEQDYAQNRAKIEAMGDGQGYSLGAYEGVVRGNYDRDAELIGQLADNAHIRRDVPQAVSSQQQAAQQGIDEVKARVQAQQSDVSATRQTLQQSHERAAKEHEAGLAAEKAAQKILPGEPSKGKRVTMRPHITPPGASKPDKSE</sequence>
<evidence type="ECO:0000313" key="3">
    <source>
        <dbReference type="Proteomes" id="UP000037069"/>
    </source>
</evidence>
<feature type="compositionally biased region" description="Basic and acidic residues" evidence="1">
    <location>
        <begin position="150"/>
        <end position="160"/>
    </location>
</feature>
<organism evidence="2 3">
    <name type="scientific">Lucilia cuprina</name>
    <name type="common">Green bottle fly</name>
    <name type="synonym">Australian sheep blowfly</name>
    <dbReference type="NCBI Taxonomy" id="7375"/>
    <lineage>
        <taxon>Eukaryota</taxon>
        <taxon>Metazoa</taxon>
        <taxon>Ecdysozoa</taxon>
        <taxon>Arthropoda</taxon>
        <taxon>Hexapoda</taxon>
        <taxon>Insecta</taxon>
        <taxon>Pterygota</taxon>
        <taxon>Neoptera</taxon>
        <taxon>Endopterygota</taxon>
        <taxon>Diptera</taxon>
        <taxon>Brachycera</taxon>
        <taxon>Muscomorpha</taxon>
        <taxon>Oestroidea</taxon>
        <taxon>Calliphoridae</taxon>
        <taxon>Luciliinae</taxon>
        <taxon>Lucilia</taxon>
    </lineage>
</organism>
<protein>
    <submittedName>
        <fullName evidence="2">Uncharacterized protein</fullName>
    </submittedName>
</protein>
<evidence type="ECO:0000313" key="2">
    <source>
        <dbReference type="EMBL" id="KNC29054.1"/>
    </source>
</evidence>
<keyword evidence="3" id="KW-1185">Reference proteome</keyword>
<feature type="compositionally biased region" description="Polar residues" evidence="1">
    <location>
        <begin position="134"/>
        <end position="149"/>
    </location>
</feature>
<proteinExistence type="predicted"/>
<gene>
    <name evidence="2" type="ORF">FF38_10709</name>
</gene>
<dbReference type="Proteomes" id="UP000037069">
    <property type="component" value="Unassembled WGS sequence"/>
</dbReference>
<reference evidence="2 3" key="1">
    <citation type="journal article" date="2015" name="Nat. Commun.">
        <title>Lucilia cuprina genome unlocks parasitic fly biology to underpin future interventions.</title>
        <authorList>
            <person name="Anstead C.A."/>
            <person name="Korhonen P.K."/>
            <person name="Young N.D."/>
            <person name="Hall R.S."/>
            <person name="Jex A.R."/>
            <person name="Murali S.C."/>
            <person name="Hughes D.S."/>
            <person name="Lee S.F."/>
            <person name="Perry T."/>
            <person name="Stroehlein A.J."/>
            <person name="Ansell B.R."/>
            <person name="Breugelmans B."/>
            <person name="Hofmann A."/>
            <person name="Qu J."/>
            <person name="Dugan S."/>
            <person name="Lee S.L."/>
            <person name="Chao H."/>
            <person name="Dinh H."/>
            <person name="Han Y."/>
            <person name="Doddapaneni H.V."/>
            <person name="Worley K.C."/>
            <person name="Muzny D.M."/>
            <person name="Ioannidis P."/>
            <person name="Waterhouse R.M."/>
            <person name="Zdobnov E.M."/>
            <person name="James P.J."/>
            <person name="Bagnall N.H."/>
            <person name="Kotze A.C."/>
            <person name="Gibbs R.A."/>
            <person name="Richards S."/>
            <person name="Batterham P."/>
            <person name="Gasser R.B."/>
        </authorList>
    </citation>
    <scope>NUCLEOTIDE SEQUENCE [LARGE SCALE GENOMIC DNA]</scope>
    <source>
        <strain evidence="2 3">LS</strain>
        <tissue evidence="2">Full body</tissue>
    </source>
</reference>
<dbReference type="AlphaFoldDB" id="A0A0L0CC85"/>
<feature type="region of interest" description="Disordered" evidence="1">
    <location>
        <begin position="133"/>
        <end position="200"/>
    </location>
</feature>
<dbReference type="EMBL" id="JRES01000707">
    <property type="protein sequence ID" value="KNC29054.1"/>
    <property type="molecule type" value="Genomic_DNA"/>
</dbReference>